<name>A0ABQ5UHC3_9HYPH</name>
<organism evidence="1 2">
    <name type="scientific">Devosia yakushimensis</name>
    <dbReference type="NCBI Taxonomy" id="470028"/>
    <lineage>
        <taxon>Bacteria</taxon>
        <taxon>Pseudomonadati</taxon>
        <taxon>Pseudomonadota</taxon>
        <taxon>Alphaproteobacteria</taxon>
        <taxon>Hyphomicrobiales</taxon>
        <taxon>Devosiaceae</taxon>
        <taxon>Devosia</taxon>
    </lineage>
</organism>
<gene>
    <name evidence="1" type="ORF">GCM10007913_33790</name>
</gene>
<accession>A0ABQ5UHC3</accession>
<evidence type="ECO:0000313" key="1">
    <source>
        <dbReference type="EMBL" id="GLQ11447.1"/>
    </source>
</evidence>
<sequence>MAAKAIFVALEQNAVVNFIVCGDSAVIAITDRGTLRAADLELIYGKFMPYRECPLLSAAFQKLTVGWRSASSNLLAGLVRAI</sequence>
<reference evidence="1" key="2">
    <citation type="submission" date="2023-01" db="EMBL/GenBank/DDBJ databases">
        <title>Draft genome sequence of Devosia yakushimensis strain NBRC 103855.</title>
        <authorList>
            <person name="Sun Q."/>
            <person name="Mori K."/>
        </authorList>
    </citation>
    <scope>NUCLEOTIDE SEQUENCE</scope>
    <source>
        <strain evidence="1">NBRC 103855</strain>
    </source>
</reference>
<protein>
    <submittedName>
        <fullName evidence="1">Uncharacterized protein</fullName>
    </submittedName>
</protein>
<comment type="caution">
    <text evidence="1">The sequence shown here is derived from an EMBL/GenBank/DDBJ whole genome shotgun (WGS) entry which is preliminary data.</text>
</comment>
<reference evidence="1" key="1">
    <citation type="journal article" date="2014" name="Int. J. Syst. Evol. Microbiol.">
        <title>Complete genome of a new Firmicutes species belonging to the dominant human colonic microbiota ('Ruminococcus bicirculans') reveals two chromosomes and a selective capacity to utilize plant glucans.</title>
        <authorList>
            <consortium name="NISC Comparative Sequencing Program"/>
            <person name="Wegmann U."/>
            <person name="Louis P."/>
            <person name="Goesmann A."/>
            <person name="Henrissat B."/>
            <person name="Duncan S.H."/>
            <person name="Flint H.J."/>
        </authorList>
    </citation>
    <scope>NUCLEOTIDE SEQUENCE</scope>
    <source>
        <strain evidence="1">NBRC 103855</strain>
    </source>
</reference>
<dbReference type="RefSeq" id="WP_284392739.1">
    <property type="nucleotide sequence ID" value="NZ_BSNG01000001.1"/>
</dbReference>
<keyword evidence="2" id="KW-1185">Reference proteome</keyword>
<dbReference type="Proteomes" id="UP001161406">
    <property type="component" value="Unassembled WGS sequence"/>
</dbReference>
<dbReference type="EMBL" id="BSNG01000001">
    <property type="protein sequence ID" value="GLQ11447.1"/>
    <property type="molecule type" value="Genomic_DNA"/>
</dbReference>
<proteinExistence type="predicted"/>
<evidence type="ECO:0000313" key="2">
    <source>
        <dbReference type="Proteomes" id="UP001161406"/>
    </source>
</evidence>